<sequence>MAWFDLAQIVEGELVNLRNRVRPIGVDAKAVHVADDEKGRVLQSQGVLLKLREGGVEVFALALVFTPEEAALPDVGPAVAAGRLAGATLESEPFAGRIGVSRPRLAEHGAQVVEMALSRRTLFQLGGFPFGDKGFRRH</sequence>
<dbReference type="AlphaFoldDB" id="A0A6N8DS94"/>
<gene>
    <name evidence="1" type="ORF">GJ654_20070</name>
</gene>
<evidence type="ECO:0000313" key="1">
    <source>
        <dbReference type="EMBL" id="MTV33277.1"/>
    </source>
</evidence>
<dbReference type="Proteomes" id="UP000439113">
    <property type="component" value="Unassembled WGS sequence"/>
</dbReference>
<name>A0A6N8DS94_RHOAC</name>
<dbReference type="EMBL" id="WNKS01000032">
    <property type="protein sequence ID" value="MTV33277.1"/>
    <property type="molecule type" value="Genomic_DNA"/>
</dbReference>
<proteinExistence type="predicted"/>
<protein>
    <submittedName>
        <fullName evidence="1">Uncharacterized protein</fullName>
    </submittedName>
</protein>
<organism evidence="1 2">
    <name type="scientific">Rhodoblastus acidophilus</name>
    <name type="common">Rhodopseudomonas acidophila</name>
    <dbReference type="NCBI Taxonomy" id="1074"/>
    <lineage>
        <taxon>Bacteria</taxon>
        <taxon>Pseudomonadati</taxon>
        <taxon>Pseudomonadota</taxon>
        <taxon>Alphaproteobacteria</taxon>
        <taxon>Hyphomicrobiales</taxon>
        <taxon>Rhodoblastaceae</taxon>
        <taxon>Rhodoblastus</taxon>
    </lineage>
</organism>
<evidence type="ECO:0000313" key="2">
    <source>
        <dbReference type="Proteomes" id="UP000439113"/>
    </source>
</evidence>
<comment type="caution">
    <text evidence="1">The sequence shown here is derived from an EMBL/GenBank/DDBJ whole genome shotgun (WGS) entry which is preliminary data.</text>
</comment>
<reference evidence="1 2" key="1">
    <citation type="submission" date="2019-11" db="EMBL/GenBank/DDBJ databases">
        <title>Whole-genome sequence of a Rhodoblastus acidophilus DSM 142.</title>
        <authorList>
            <person name="Kyndt J.A."/>
            <person name="Meyer T.E."/>
        </authorList>
    </citation>
    <scope>NUCLEOTIDE SEQUENCE [LARGE SCALE GENOMIC DNA]</scope>
    <source>
        <strain evidence="1 2">DSM 142</strain>
    </source>
</reference>
<accession>A0A6N8DS94</accession>